<reference evidence="4" key="2">
    <citation type="submission" date="2014-11" db="EMBL/GenBank/DDBJ databases">
        <title>Draft genome sequence of Hydrogenophaga intermedia S1.</title>
        <authorList>
            <person name="Gan H.M."/>
            <person name="Chew T.H."/>
            <person name="Stolz A."/>
        </authorList>
    </citation>
    <scope>NUCLEOTIDE SEQUENCE [LARGE SCALE GENOMIC DNA]</scope>
    <source>
        <strain evidence="4">S1</strain>
    </source>
</reference>
<dbReference type="Proteomes" id="UP000028878">
    <property type="component" value="Unassembled WGS sequence"/>
</dbReference>
<dbReference type="SUPFAM" id="SSF47413">
    <property type="entry name" value="lambda repressor-like DNA-binding domains"/>
    <property type="match status" value="1"/>
</dbReference>
<reference evidence="4" key="1">
    <citation type="submission" date="2014-02" db="EMBL/GenBank/DDBJ databases">
        <authorList>
            <person name="Gan H."/>
        </authorList>
    </citation>
    <scope>NUCLEOTIDE SEQUENCE [LARGE SCALE GENOMIC DNA]</scope>
    <source>
        <strain evidence="4">S1</strain>
    </source>
</reference>
<dbReference type="PANTHER" id="PTHR34475">
    <property type="match status" value="1"/>
</dbReference>
<feature type="compositionally biased region" description="Low complexity" evidence="1">
    <location>
        <begin position="181"/>
        <end position="220"/>
    </location>
</feature>
<dbReference type="InterPro" id="IPR025194">
    <property type="entry name" value="RodZ-like_C"/>
</dbReference>
<dbReference type="InterPro" id="IPR050400">
    <property type="entry name" value="Bact_Cytoskel_RodZ"/>
</dbReference>
<dbReference type="PANTHER" id="PTHR34475:SF1">
    <property type="entry name" value="CYTOSKELETON PROTEIN RODZ"/>
    <property type="match status" value="1"/>
</dbReference>
<dbReference type="RefSeq" id="WP_009517619.1">
    <property type="nucleotide sequence ID" value="NZ_CCAE010000004.1"/>
</dbReference>
<gene>
    <name evidence="3" type="ORF">BN948_00948</name>
</gene>
<dbReference type="GO" id="GO:0003677">
    <property type="term" value="F:DNA binding"/>
    <property type="evidence" value="ECO:0007669"/>
    <property type="project" value="InterPro"/>
</dbReference>
<name>A0A1L1PES2_HYDIT</name>
<organism evidence="3 4">
    <name type="scientific">Hydrogenophaga intermedia</name>
    <dbReference type="NCBI Taxonomy" id="65786"/>
    <lineage>
        <taxon>Bacteria</taxon>
        <taxon>Pseudomonadati</taxon>
        <taxon>Pseudomonadota</taxon>
        <taxon>Betaproteobacteria</taxon>
        <taxon>Burkholderiales</taxon>
        <taxon>Comamonadaceae</taxon>
        <taxon>Hydrogenophaga</taxon>
    </lineage>
</organism>
<evidence type="ECO:0000313" key="4">
    <source>
        <dbReference type="Proteomes" id="UP000028878"/>
    </source>
</evidence>
<evidence type="ECO:0000259" key="2">
    <source>
        <dbReference type="Pfam" id="PF13464"/>
    </source>
</evidence>
<accession>A0A1L1PES2</accession>
<dbReference type="Pfam" id="PF13413">
    <property type="entry name" value="HTH_25"/>
    <property type="match status" value="1"/>
</dbReference>
<dbReference type="AlphaFoldDB" id="A0A1L1PES2"/>
<feature type="domain" description="Cytoskeleton protein RodZ-like C-terminal" evidence="2">
    <location>
        <begin position="231"/>
        <end position="302"/>
    </location>
</feature>
<protein>
    <recommendedName>
        <fullName evidence="2">Cytoskeleton protein RodZ-like C-terminal domain-containing protein</fullName>
    </recommendedName>
</protein>
<dbReference type="InterPro" id="IPR010982">
    <property type="entry name" value="Lambda_DNA-bd_dom_sf"/>
</dbReference>
<feature type="region of interest" description="Disordered" evidence="1">
    <location>
        <begin position="150"/>
        <end position="220"/>
    </location>
</feature>
<dbReference type="EMBL" id="CCAE010000004">
    <property type="protein sequence ID" value="CDN86543.1"/>
    <property type="molecule type" value="Genomic_DNA"/>
</dbReference>
<dbReference type="Pfam" id="PF13464">
    <property type="entry name" value="RodZ_C"/>
    <property type="match status" value="1"/>
</dbReference>
<dbReference type="Gene3D" id="1.10.260.40">
    <property type="entry name" value="lambda repressor-like DNA-binding domains"/>
    <property type="match status" value="1"/>
</dbReference>
<feature type="compositionally biased region" description="Low complexity" evidence="1">
    <location>
        <begin position="150"/>
        <end position="170"/>
    </location>
</feature>
<evidence type="ECO:0000256" key="1">
    <source>
        <dbReference type="SAM" id="MobiDB-lite"/>
    </source>
</evidence>
<keyword evidence="4" id="KW-1185">Reference proteome</keyword>
<sequence>MSEFEEQTLESPAAVSRPVLLREAREAAGLHIAALAAALKVPVRKLEALEAGRYDELPDLTFARALASSACRQLKIDPAPVLEQIPQNPAPALRGSESAINAPFKPASEAPAASPLTWLSKPALLGTIALLLAALVVMFLPDMESAGTADNAAQNTAQEAAPAAPAAAPGLPIFQPADTVPAATPGAPASEETTAPAEDGAPATEAPAAPAVTATPQATAAAPASSATVLQIEAREESWAEVTNGTGNVVLQRLLQAGERVEFSAAPPYAVVLGKASAVQVNVRGRAFDARAIARNDVARFEAK</sequence>
<evidence type="ECO:0000313" key="3">
    <source>
        <dbReference type="EMBL" id="CDN86543.1"/>
    </source>
</evidence>
<proteinExistence type="predicted"/>